<dbReference type="RefSeq" id="WP_169419640.1">
    <property type="nucleotide sequence ID" value="NZ_JABBFX010000001.1"/>
</dbReference>
<protein>
    <submittedName>
        <fullName evidence="2">Uncharacterized protein</fullName>
    </submittedName>
</protein>
<accession>A0A848H4S9</accession>
<name>A0A848H4S9_9BURK</name>
<dbReference type="EMBL" id="JABBFX010000001">
    <property type="protein sequence ID" value="NML45564.1"/>
    <property type="molecule type" value="Genomic_DNA"/>
</dbReference>
<keyword evidence="1" id="KW-1133">Transmembrane helix</keyword>
<keyword evidence="1" id="KW-0472">Membrane</keyword>
<proteinExistence type="predicted"/>
<feature type="transmembrane region" description="Helical" evidence="1">
    <location>
        <begin position="31"/>
        <end position="51"/>
    </location>
</feature>
<gene>
    <name evidence="2" type="ORF">HHL11_17560</name>
</gene>
<keyword evidence="3" id="KW-1185">Reference proteome</keyword>
<keyword evidence="1" id="KW-0812">Transmembrane</keyword>
<dbReference type="AlphaFoldDB" id="A0A848H4S9"/>
<organism evidence="2 3">
    <name type="scientific">Ramlibacter agri</name>
    <dbReference type="NCBI Taxonomy" id="2728837"/>
    <lineage>
        <taxon>Bacteria</taxon>
        <taxon>Pseudomonadati</taxon>
        <taxon>Pseudomonadota</taxon>
        <taxon>Betaproteobacteria</taxon>
        <taxon>Burkholderiales</taxon>
        <taxon>Comamonadaceae</taxon>
        <taxon>Ramlibacter</taxon>
    </lineage>
</organism>
<comment type="caution">
    <text evidence="2">The sequence shown here is derived from an EMBL/GenBank/DDBJ whole genome shotgun (WGS) entry which is preliminary data.</text>
</comment>
<dbReference type="Proteomes" id="UP000541185">
    <property type="component" value="Unassembled WGS sequence"/>
</dbReference>
<evidence type="ECO:0000256" key="1">
    <source>
        <dbReference type="SAM" id="Phobius"/>
    </source>
</evidence>
<reference evidence="2 3" key="1">
    <citation type="submission" date="2020-04" db="EMBL/GenBank/DDBJ databases">
        <title>Ramlibacter sp. G-1-2-2 isolated from soil.</title>
        <authorList>
            <person name="Dahal R.H."/>
        </authorList>
    </citation>
    <scope>NUCLEOTIDE SEQUENCE [LARGE SCALE GENOMIC DNA]</scope>
    <source>
        <strain evidence="2 3">G-1-2-2</strain>
    </source>
</reference>
<sequence>MRQESEAADLPVQGSASRFDLECDAEMFGGLGWWLTGGASLLLWTGIALLLTSA</sequence>
<evidence type="ECO:0000313" key="3">
    <source>
        <dbReference type="Proteomes" id="UP000541185"/>
    </source>
</evidence>
<evidence type="ECO:0000313" key="2">
    <source>
        <dbReference type="EMBL" id="NML45564.1"/>
    </source>
</evidence>